<accession>A0A085U0J8</accession>
<gene>
    <name evidence="1" type="ORF">DW2_00010</name>
</gene>
<dbReference type="AlphaFoldDB" id="A0A085U0J8"/>
<keyword evidence="2" id="KW-1185">Reference proteome</keyword>
<reference evidence="1 2" key="2">
    <citation type="journal article" date="2015" name="Antonie Van Leeuwenhoek">
        <title>Thioclava indica sp. nov., isolated from surface seawater of the Indian Ocean.</title>
        <authorList>
            <person name="Liu Y."/>
            <person name="Lai Q."/>
            <person name="Du J."/>
            <person name="Xu H."/>
            <person name="Jiang L."/>
            <person name="Shao Z."/>
        </authorList>
    </citation>
    <scope>NUCLEOTIDE SEQUENCE [LARGE SCALE GENOMIC DNA]</scope>
    <source>
        <strain evidence="1 2">13D2W-2</strain>
    </source>
</reference>
<sequence>MGLAPWRNVVDVASLLKLDRYAAFQKPGYRKFHQPGSTFVVVLDAIEMKLGQSGLAIMGEGRDEEIEVRIARSKQCLQLAEESWALSSRSSQILIVRHSSLKG</sequence>
<organism evidence="1 2">
    <name type="scientific">Thioclava atlantica</name>
    <dbReference type="NCBI Taxonomy" id="1317124"/>
    <lineage>
        <taxon>Bacteria</taxon>
        <taxon>Pseudomonadati</taxon>
        <taxon>Pseudomonadota</taxon>
        <taxon>Alphaproteobacteria</taxon>
        <taxon>Rhodobacterales</taxon>
        <taxon>Paracoccaceae</taxon>
        <taxon>Thioclava</taxon>
    </lineage>
</organism>
<dbReference type="Proteomes" id="UP000028607">
    <property type="component" value="Unassembled WGS sequence"/>
</dbReference>
<dbReference type="EMBL" id="AQRC01000001">
    <property type="protein sequence ID" value="KFE36495.1"/>
    <property type="molecule type" value="Genomic_DNA"/>
</dbReference>
<evidence type="ECO:0000313" key="2">
    <source>
        <dbReference type="Proteomes" id="UP000028607"/>
    </source>
</evidence>
<comment type="caution">
    <text evidence="1">The sequence shown here is derived from an EMBL/GenBank/DDBJ whole genome shotgun (WGS) entry which is preliminary data.</text>
</comment>
<name>A0A085U0J8_9RHOB</name>
<protein>
    <submittedName>
        <fullName evidence="1">Uncharacterized protein</fullName>
    </submittedName>
</protein>
<proteinExistence type="predicted"/>
<reference evidence="2" key="1">
    <citation type="submission" date="2013-04" db="EMBL/GenBank/DDBJ databases">
        <title>Thioclava sp. 13D2W-2 Genome Sequencing.</title>
        <authorList>
            <person name="Lai Q."/>
            <person name="Li G."/>
            <person name="Shao Z."/>
        </authorList>
    </citation>
    <scope>NUCLEOTIDE SEQUENCE [LARGE SCALE GENOMIC DNA]</scope>
    <source>
        <strain evidence="2">13D2W-2</strain>
    </source>
</reference>
<evidence type="ECO:0000313" key="1">
    <source>
        <dbReference type="EMBL" id="KFE36495.1"/>
    </source>
</evidence>